<dbReference type="GO" id="GO:0006508">
    <property type="term" value="P:proteolysis"/>
    <property type="evidence" value="ECO:0007669"/>
    <property type="project" value="UniProtKB-KW"/>
</dbReference>
<keyword evidence="8" id="KW-0325">Glycoprotein</keyword>
<evidence type="ECO:0000256" key="10">
    <source>
        <dbReference type="RuleBase" id="RU361156"/>
    </source>
</evidence>
<keyword evidence="6" id="KW-0732">Signal</keyword>
<keyword evidence="5 10" id="KW-0645">Protease</keyword>
<reference evidence="11" key="1">
    <citation type="submission" date="2021-01" db="EMBL/GenBank/DDBJ databases">
        <authorList>
            <person name="Li R."/>
            <person name="Bekaert M."/>
        </authorList>
    </citation>
    <scope>NUCLEOTIDE SEQUENCE</scope>
    <source>
        <strain evidence="11">Farmed</strain>
    </source>
</reference>
<dbReference type="InterPro" id="IPR029058">
    <property type="entry name" value="AB_hydrolase_fold"/>
</dbReference>
<dbReference type="OrthoDB" id="443318at2759"/>
<organism evidence="11 12">
    <name type="scientific">Acanthosepion pharaonis</name>
    <name type="common">Pharaoh cuttlefish</name>
    <name type="synonym">Sepia pharaonis</name>
    <dbReference type="NCBI Taxonomy" id="158019"/>
    <lineage>
        <taxon>Eukaryota</taxon>
        <taxon>Metazoa</taxon>
        <taxon>Spiralia</taxon>
        <taxon>Lophotrochozoa</taxon>
        <taxon>Mollusca</taxon>
        <taxon>Cephalopoda</taxon>
        <taxon>Coleoidea</taxon>
        <taxon>Decapodiformes</taxon>
        <taxon>Sepiida</taxon>
        <taxon>Sepiina</taxon>
        <taxon>Sepiidae</taxon>
        <taxon>Acanthosepion</taxon>
    </lineage>
</organism>
<accession>A0A812CI20</accession>
<evidence type="ECO:0000256" key="3">
    <source>
        <dbReference type="ARBA" id="ARBA00022525"/>
    </source>
</evidence>
<dbReference type="AlphaFoldDB" id="A0A812CI20"/>
<dbReference type="PRINTS" id="PR00724">
    <property type="entry name" value="CRBOXYPTASEC"/>
</dbReference>
<evidence type="ECO:0000313" key="11">
    <source>
        <dbReference type="EMBL" id="CAE1272941.1"/>
    </source>
</evidence>
<sequence>MTVFIFFFFMLFCSALSFLILTNSFTYSFSFFFFPSFSFFSCLPFSSTLILDNEHGGHEWWDYVTVRPHAHMFYWVYEHKDVDNKPLIMWLQGGPGASSTGFGNFMEIGPLDVDLNPRKFTWLSQASLLFVDNPVGSGYSYVTSEDAYTTDVQTIAKDLLTMLKNVMNRKPNMQKLPFYIFAESYGGKMAAAFSLLLLEAIKRGEINCQFEGIGMGDSWIDPAASVKSWGPFLLLMSLIDSEGYVQVDNAASNVTELVKKGQFVKATLMWRLTETIVAKLTSGVNWYNVMKWSPQKAQFSVPYINASMDVKSLYMTHVGPLNLDKLSALMNGQIRSKLGIIPKNVTWGVNELIKYKKLKVVVYSGQLDLIVATLGTEFWVSQLDIAKKLQNEKRNIIINPYTSVPVGYVKGICNFDFYWILNAGHMIPSDNPSGGFEMLRRILAPKNSSNC</sequence>
<evidence type="ECO:0000256" key="9">
    <source>
        <dbReference type="ARBA" id="ARBA00055847"/>
    </source>
</evidence>
<protein>
    <recommendedName>
        <fullName evidence="10">Carboxypeptidase</fullName>
        <ecNumber evidence="10">3.4.16.-</ecNumber>
    </recommendedName>
</protein>
<evidence type="ECO:0000256" key="1">
    <source>
        <dbReference type="ARBA" id="ARBA00004613"/>
    </source>
</evidence>
<evidence type="ECO:0000256" key="8">
    <source>
        <dbReference type="ARBA" id="ARBA00023180"/>
    </source>
</evidence>
<comment type="caution">
    <text evidence="11">The sequence shown here is derived from an EMBL/GenBank/DDBJ whole genome shotgun (WGS) entry which is preliminary data.</text>
</comment>
<name>A0A812CI20_ACAPH</name>
<dbReference type="Proteomes" id="UP000597762">
    <property type="component" value="Unassembled WGS sequence"/>
</dbReference>
<dbReference type="PANTHER" id="PTHR11802">
    <property type="entry name" value="SERINE PROTEASE FAMILY S10 SERINE CARBOXYPEPTIDASE"/>
    <property type="match status" value="1"/>
</dbReference>
<dbReference type="FunFam" id="3.40.50.1820:FF:000075">
    <property type="entry name" value="Carboxypeptidase"/>
    <property type="match status" value="1"/>
</dbReference>
<dbReference type="GO" id="GO:0004185">
    <property type="term" value="F:serine-type carboxypeptidase activity"/>
    <property type="evidence" value="ECO:0007669"/>
    <property type="project" value="UniProtKB-UniRule"/>
</dbReference>
<dbReference type="GO" id="GO:0005576">
    <property type="term" value="C:extracellular region"/>
    <property type="evidence" value="ECO:0007669"/>
    <property type="project" value="UniProtKB-SubCell"/>
</dbReference>
<dbReference type="PANTHER" id="PTHR11802:SF3">
    <property type="entry name" value="RETINOID-INDUCIBLE SERINE CARBOXYPEPTIDASE"/>
    <property type="match status" value="1"/>
</dbReference>
<keyword evidence="7 10" id="KW-0378">Hydrolase</keyword>
<comment type="function">
    <text evidence="9">May be involved in vascular wall and kidney homeostasis.</text>
</comment>
<dbReference type="InterPro" id="IPR001563">
    <property type="entry name" value="Peptidase_S10"/>
</dbReference>
<evidence type="ECO:0000313" key="12">
    <source>
        <dbReference type="Proteomes" id="UP000597762"/>
    </source>
</evidence>
<dbReference type="EMBL" id="CAHIKZ030001707">
    <property type="protein sequence ID" value="CAE1272941.1"/>
    <property type="molecule type" value="Genomic_DNA"/>
</dbReference>
<evidence type="ECO:0000256" key="5">
    <source>
        <dbReference type="ARBA" id="ARBA00022670"/>
    </source>
</evidence>
<evidence type="ECO:0000256" key="2">
    <source>
        <dbReference type="ARBA" id="ARBA00009431"/>
    </source>
</evidence>
<dbReference type="Pfam" id="PF00450">
    <property type="entry name" value="Peptidase_S10"/>
    <property type="match status" value="1"/>
</dbReference>
<comment type="similarity">
    <text evidence="2 10">Belongs to the peptidase S10 family.</text>
</comment>
<proteinExistence type="inferred from homology"/>
<keyword evidence="3" id="KW-0964">Secreted</keyword>
<gene>
    <name evidence="11" type="ORF">SPHA_37899</name>
</gene>
<dbReference type="Gene3D" id="3.40.50.1820">
    <property type="entry name" value="alpha/beta hydrolase"/>
    <property type="match status" value="1"/>
</dbReference>
<evidence type="ECO:0000256" key="4">
    <source>
        <dbReference type="ARBA" id="ARBA00022645"/>
    </source>
</evidence>
<dbReference type="PROSITE" id="PS00131">
    <property type="entry name" value="CARBOXYPEPT_SER_SER"/>
    <property type="match status" value="1"/>
</dbReference>
<dbReference type="InterPro" id="IPR018202">
    <property type="entry name" value="Ser_caboxypep_ser_AS"/>
</dbReference>
<keyword evidence="4 10" id="KW-0121">Carboxypeptidase</keyword>
<evidence type="ECO:0000256" key="7">
    <source>
        <dbReference type="ARBA" id="ARBA00022801"/>
    </source>
</evidence>
<keyword evidence="12" id="KW-1185">Reference proteome</keyword>
<dbReference type="EC" id="3.4.16.-" evidence="10"/>
<evidence type="ECO:0000256" key="6">
    <source>
        <dbReference type="ARBA" id="ARBA00022729"/>
    </source>
</evidence>
<comment type="subcellular location">
    <subcellularLocation>
        <location evidence="1">Secreted</location>
    </subcellularLocation>
</comment>
<dbReference type="SUPFAM" id="SSF53474">
    <property type="entry name" value="alpha/beta-Hydrolases"/>
    <property type="match status" value="1"/>
</dbReference>